<comment type="caution">
    <text evidence="1">The sequence shown here is derived from an EMBL/GenBank/DDBJ whole genome shotgun (WGS) entry which is preliminary data.</text>
</comment>
<dbReference type="EMBL" id="JAQFWQ010000025">
    <property type="protein sequence ID" value="MDA2811217.1"/>
    <property type="molecule type" value="Genomic_DNA"/>
</dbReference>
<evidence type="ECO:0000313" key="1">
    <source>
        <dbReference type="EMBL" id="MDA2811217.1"/>
    </source>
</evidence>
<sequence>MPDAHPDEIDRTMDELRRLRRSLLAARHAAESVSRSGGDAVVCRIIGTGADSGR</sequence>
<protein>
    <submittedName>
        <fullName evidence="1">Uncharacterized protein</fullName>
    </submittedName>
</protein>
<name>A0ABT4U2N7_9ACTN</name>
<evidence type="ECO:0000313" key="2">
    <source>
        <dbReference type="Proteomes" id="UP001527866"/>
    </source>
</evidence>
<gene>
    <name evidence="1" type="ORF">O4J56_11285</name>
</gene>
<accession>A0ABT4U2N7</accession>
<reference evidence="1 2" key="1">
    <citation type="submission" date="2023-01" db="EMBL/GenBank/DDBJ databases">
        <title>Draft genome sequence of Nocardiopsis sp. RSe5-2 isolated from halophytes.</title>
        <authorList>
            <person name="Duangmal K."/>
            <person name="Chantavorakit T."/>
        </authorList>
    </citation>
    <scope>NUCLEOTIDE SEQUENCE [LARGE SCALE GENOMIC DNA]</scope>
    <source>
        <strain evidence="1 2">RSe5-2</strain>
    </source>
</reference>
<proteinExistence type="predicted"/>
<dbReference type="RefSeq" id="WP_270685672.1">
    <property type="nucleotide sequence ID" value="NZ_JAQFWQ010000025.1"/>
</dbReference>
<organism evidence="1 2">
    <name type="scientific">Nocardiopsis endophytica</name>
    <dbReference type="NCBI Taxonomy" id="3018445"/>
    <lineage>
        <taxon>Bacteria</taxon>
        <taxon>Bacillati</taxon>
        <taxon>Actinomycetota</taxon>
        <taxon>Actinomycetes</taxon>
        <taxon>Streptosporangiales</taxon>
        <taxon>Nocardiopsidaceae</taxon>
        <taxon>Nocardiopsis</taxon>
    </lineage>
</organism>
<dbReference type="Proteomes" id="UP001527866">
    <property type="component" value="Unassembled WGS sequence"/>
</dbReference>
<keyword evidence="2" id="KW-1185">Reference proteome</keyword>